<dbReference type="OrthoDB" id="9795206at2"/>
<reference evidence="2 3" key="1">
    <citation type="submission" date="2018-07" db="EMBL/GenBank/DDBJ databases">
        <title>Genomic Encyclopedia of Type Strains, Phase III (KMG-III): the genomes of soil and plant-associated and newly described type strains.</title>
        <authorList>
            <person name="Whitman W."/>
        </authorList>
    </citation>
    <scope>NUCLEOTIDE SEQUENCE [LARGE SCALE GENOMIC DNA]</scope>
    <source>
        <strain evidence="2 3">CECT 8236</strain>
    </source>
</reference>
<dbReference type="InterPro" id="IPR016181">
    <property type="entry name" value="Acyl_CoA_acyltransferase"/>
</dbReference>
<dbReference type="EMBL" id="QRDY01000022">
    <property type="protein sequence ID" value="RED54701.1"/>
    <property type="molecule type" value="Genomic_DNA"/>
</dbReference>
<evidence type="ECO:0000259" key="1">
    <source>
        <dbReference type="PROSITE" id="PS51186"/>
    </source>
</evidence>
<name>A0A3D9HZB0_9BACL</name>
<evidence type="ECO:0000313" key="2">
    <source>
        <dbReference type="EMBL" id="RED54701.1"/>
    </source>
</evidence>
<dbReference type="Gene3D" id="3.40.630.30">
    <property type="match status" value="1"/>
</dbReference>
<dbReference type="PANTHER" id="PTHR43415:SF3">
    <property type="entry name" value="GNAT-FAMILY ACETYLTRANSFERASE"/>
    <property type="match status" value="1"/>
</dbReference>
<evidence type="ECO:0000313" key="3">
    <source>
        <dbReference type="Proteomes" id="UP000256869"/>
    </source>
</evidence>
<dbReference type="PROSITE" id="PS51186">
    <property type="entry name" value="GNAT"/>
    <property type="match status" value="1"/>
</dbReference>
<dbReference type="Proteomes" id="UP000256869">
    <property type="component" value="Unassembled WGS sequence"/>
</dbReference>
<dbReference type="RefSeq" id="WP_115995233.1">
    <property type="nucleotide sequence ID" value="NZ_QRDY01000022.1"/>
</dbReference>
<dbReference type="InterPro" id="IPR000182">
    <property type="entry name" value="GNAT_dom"/>
</dbReference>
<feature type="domain" description="N-acetyltransferase" evidence="1">
    <location>
        <begin position="9"/>
        <end position="175"/>
    </location>
</feature>
<protein>
    <submittedName>
        <fullName evidence="2">RimJ/RimL family protein N-acetyltransferase</fullName>
    </submittedName>
</protein>
<accession>A0A3D9HZB0</accession>
<keyword evidence="3" id="KW-1185">Reference proteome</keyword>
<comment type="caution">
    <text evidence="2">The sequence shown here is derived from an EMBL/GenBank/DDBJ whole genome shotgun (WGS) entry which is preliminary data.</text>
</comment>
<proteinExistence type="predicted"/>
<dbReference type="Pfam" id="PF13302">
    <property type="entry name" value="Acetyltransf_3"/>
    <property type="match status" value="1"/>
</dbReference>
<keyword evidence="2" id="KW-0808">Transferase</keyword>
<dbReference type="PANTHER" id="PTHR43415">
    <property type="entry name" value="SPERMIDINE N(1)-ACETYLTRANSFERASE"/>
    <property type="match status" value="1"/>
</dbReference>
<dbReference type="AlphaFoldDB" id="A0A3D9HZB0"/>
<dbReference type="SUPFAM" id="SSF55729">
    <property type="entry name" value="Acyl-CoA N-acyltransferases (Nat)"/>
    <property type="match status" value="1"/>
</dbReference>
<sequence length="203" mass="23318">MPRLIGTQVMLREYRIEDLPWIRQWVNDPDIVCHLSDIFLYPHPEQSTEAYLDAALEGNSDSKGFVIADPSTEAYIGQLGLDSIDWKNRVGRVGIVIGSTEQMGRGYGTEAMKLLVNFAFLEMNLNRLELEVYDFNVRAIRSYLSCGFVQEGRLRERIYKNGRYHDVIQMGILKTDWKGQPLDRLTLYPQPIVQAEGEGEDTR</sequence>
<dbReference type="GO" id="GO:0016747">
    <property type="term" value="F:acyltransferase activity, transferring groups other than amino-acyl groups"/>
    <property type="evidence" value="ECO:0007669"/>
    <property type="project" value="InterPro"/>
</dbReference>
<organism evidence="2 3">
    <name type="scientific">Cohnella lupini</name>
    <dbReference type="NCBI Taxonomy" id="1294267"/>
    <lineage>
        <taxon>Bacteria</taxon>
        <taxon>Bacillati</taxon>
        <taxon>Bacillota</taxon>
        <taxon>Bacilli</taxon>
        <taxon>Bacillales</taxon>
        <taxon>Paenibacillaceae</taxon>
        <taxon>Cohnella</taxon>
    </lineage>
</organism>
<gene>
    <name evidence="2" type="ORF">DFP95_12226</name>
</gene>